<feature type="compositionally biased region" description="Basic and acidic residues" evidence="1">
    <location>
        <begin position="458"/>
        <end position="471"/>
    </location>
</feature>
<dbReference type="GeneID" id="17041672"/>
<dbReference type="InterPro" id="IPR050865">
    <property type="entry name" value="BEACH_Domain"/>
</dbReference>
<feature type="domain" description="DUF4704" evidence="2">
    <location>
        <begin position="1252"/>
        <end position="1455"/>
    </location>
</feature>
<feature type="region of interest" description="Disordered" evidence="1">
    <location>
        <begin position="455"/>
        <end position="487"/>
    </location>
</feature>
<dbReference type="EMBL" id="AGSI01000007">
    <property type="protein sequence ID" value="EIE23819.1"/>
    <property type="molecule type" value="Genomic_DNA"/>
</dbReference>
<feature type="domain" description="DUF4704" evidence="2">
    <location>
        <begin position="1053"/>
        <end position="1221"/>
    </location>
</feature>
<dbReference type="Pfam" id="PF15787">
    <property type="entry name" value="DUF4704"/>
    <property type="match status" value="2"/>
</dbReference>
<feature type="region of interest" description="Disordered" evidence="1">
    <location>
        <begin position="216"/>
        <end position="322"/>
    </location>
</feature>
<dbReference type="RefSeq" id="XP_005648363.1">
    <property type="nucleotide sequence ID" value="XM_005648306.1"/>
</dbReference>
<feature type="compositionally biased region" description="Polar residues" evidence="1">
    <location>
        <begin position="221"/>
        <end position="235"/>
    </location>
</feature>
<feature type="compositionally biased region" description="Low complexity" evidence="1">
    <location>
        <begin position="363"/>
        <end position="400"/>
    </location>
</feature>
<dbReference type="OrthoDB" id="26681at2759"/>
<dbReference type="PANTHER" id="PTHR13743">
    <property type="entry name" value="BEIGE/BEACH-RELATED"/>
    <property type="match status" value="1"/>
</dbReference>
<dbReference type="Pfam" id="PF20425">
    <property type="entry name" value="Neurobeachin"/>
    <property type="match status" value="2"/>
</dbReference>
<reference evidence="4 5" key="1">
    <citation type="journal article" date="2012" name="Genome Biol.">
        <title>The genome of the polar eukaryotic microalga coccomyxa subellipsoidea reveals traits of cold adaptation.</title>
        <authorList>
            <person name="Blanc G."/>
            <person name="Agarkova I."/>
            <person name="Grimwood J."/>
            <person name="Kuo A."/>
            <person name="Brueggeman A."/>
            <person name="Dunigan D."/>
            <person name="Gurnon J."/>
            <person name="Ladunga I."/>
            <person name="Lindquist E."/>
            <person name="Lucas S."/>
            <person name="Pangilinan J."/>
            <person name="Proschold T."/>
            <person name="Salamov A."/>
            <person name="Schmutz J."/>
            <person name="Weeks D."/>
            <person name="Yamada T."/>
            <person name="Claverie J.M."/>
            <person name="Grigoriev I."/>
            <person name="Van Etten J."/>
            <person name="Lomsadze A."/>
            <person name="Borodovsky M."/>
        </authorList>
    </citation>
    <scope>NUCLEOTIDE SEQUENCE [LARGE SCALE GENOMIC DNA]</scope>
    <source>
        <strain evidence="4 5">C-169</strain>
    </source>
</reference>
<feature type="domain" description="Neurobeachin alpha-solenoid region" evidence="3">
    <location>
        <begin position="525"/>
        <end position="750"/>
    </location>
</feature>
<evidence type="ECO:0000259" key="2">
    <source>
        <dbReference type="Pfam" id="PF15787"/>
    </source>
</evidence>
<keyword evidence="5" id="KW-1185">Reference proteome</keyword>
<gene>
    <name evidence="4" type="ORF">COCSUDRAFT_83694</name>
</gene>
<comment type="caution">
    <text evidence="4">The sequence shown here is derived from an EMBL/GenBank/DDBJ whole genome shotgun (WGS) entry which is preliminary data.</text>
</comment>
<feature type="region of interest" description="Disordered" evidence="1">
    <location>
        <begin position="363"/>
        <end position="405"/>
    </location>
</feature>
<accession>I0YZK0</accession>
<feature type="domain" description="Neurobeachin alpha-solenoid region" evidence="3">
    <location>
        <begin position="776"/>
        <end position="900"/>
    </location>
</feature>
<evidence type="ECO:0000256" key="1">
    <source>
        <dbReference type="SAM" id="MobiDB-lite"/>
    </source>
</evidence>
<dbReference type="eggNOG" id="KOG1787">
    <property type="taxonomic scope" value="Eukaryota"/>
</dbReference>
<dbReference type="PANTHER" id="PTHR13743:SF112">
    <property type="entry name" value="BEACH DOMAIN-CONTAINING PROTEIN"/>
    <property type="match status" value="1"/>
</dbReference>
<sequence length="1583" mass="167736">MCAVTGWESAGSEELEGTVGLVALDVLRITSRSRHNRALLLHLGVLPGLACLMKVAISRLHALADKDSGGAALWFLQCLLAHVVSAVDTFVTGEVRAVTGARPDSMELYLSQDTRFCSRQSRAPGNVEEAEAMERALAPLLEEGMLQQLLDLLCLLRLLRSRGAAVVAPWEVLVAAAIRGSKENLQAIQDAGGFERITQLLQWSALTFPKAPAADPLVASPEQQQQGSLASQPTSPRVPRSPFPASPRALAEDSQPGPSPRGLGESAAPSTPARHFSEPERCSSWTGRPQFVDFRGGTSLTPPVPPWASAGGGGPPELGRGIERRLSAGGERAAAAAKLERRSLSARLERRLSVGHLYASRSSADRSSASLSQQGGLSGKQAATNSSCSSKGHSSSSGESDNQRSAVAEFSGVQVVLVPDEAFRRVTVTFLRRNSAAEGDLTAGRARQPLTAVLQQEEAERKFSSPDRPQEDSLAVGRPEGPQVPVSPWLAQQEGEDVLRDLRESVVALTERAACLEGPDGAADNQPEVRKLLELLQEHAEQAEVVLLAAPALARVLMGAQQATMAALHHCDGLSLLAAIVTRQAHADSATRGALSGEAAEAQGSNEAIMKWQARCAVLSALATYLHASPSVQRAAVRKWEPVAALFGLLWDDSTRKIALSMVVGLMRLAPADQDDRLAKAALFTKYAELLPAALTTDGANAQQLVSDLLLGIREVIAGNKLAHQNLFRQSECFVQAVNLLNFDYEGGHGNEASRRRMVSDVGYDQILTAVMRQADYDSTTVEQTIKNAEAVPLFFHFLRMSEVVVQTWGLDAFWRLTSGSMPNLSACERCGLNAILIEWFAAVRGQPDLQQPIAALLQVTGAYSISGRDLRAIFALLRKDGSGRVPAHAVVLLRSLAVMAHHQGPTTFFDFANEGAGIVRNTPLRFPGSKGYSFATWLRLEDVDGQPGTAGRALFTLLHKTAEATRGVTAAFKAQVGALHALGLDYQSTFSPLESDAVLEQMPAAAALVVDGKEALGPRLMISYNAQAAAGRMLYNTADMERGGAGDGDTVAILEGTQLCCTRQLRDLLHCLGGVSVLLPLFAQLDAPSSEDGQEASRAVDVVRLLGAVLADSPHNRQSMVQISGVALVAHLLQQRSPKHLTLDLLHALEALLRAVAPAEALHTAVLQRLLLNLRLWAAAPLPIQRSFQALLLKLAKGEPAGVSALLGVPRLLDAMRAHYGGVASADAARPPAAGGGLLPAELRALRQGLLNALIAFIGDCADVATLEDVLIAILDLLRHTPPGRIPLLAGSGGAQLFLSLLSREQPALRILGLHLLAFFVPYMHAKGAESEEALAGFWAAVADALLMFPLTPTVRESLLQLLCATAGGQAGGGIGIGMRGSRSGHVVWPDARTPITAAPVVGILLQLLLGCDDAGQRSATLEALHKLIVEGSRENRAAVVAQEGWEQWLLELLLDGSPCIPCGATQGSPERLAPGSAEDEAHAPWVAYADRGVVDGWGLMHSLLADVVDDIVGAASSEANSAAAAERDAWTLIASLSTELARDNCMEAVAWAEGGVELVPVEAWPILGVPGASAETSLVIF</sequence>
<dbReference type="InterPro" id="IPR011989">
    <property type="entry name" value="ARM-like"/>
</dbReference>
<dbReference type="InterPro" id="IPR016024">
    <property type="entry name" value="ARM-type_fold"/>
</dbReference>
<dbReference type="Proteomes" id="UP000007264">
    <property type="component" value="Unassembled WGS sequence"/>
</dbReference>
<dbReference type="Gene3D" id="1.25.10.10">
    <property type="entry name" value="Leucine-rich Repeat Variant"/>
    <property type="match status" value="2"/>
</dbReference>
<organism evidence="4 5">
    <name type="scientific">Coccomyxa subellipsoidea (strain C-169)</name>
    <name type="common">Green microalga</name>
    <dbReference type="NCBI Taxonomy" id="574566"/>
    <lineage>
        <taxon>Eukaryota</taxon>
        <taxon>Viridiplantae</taxon>
        <taxon>Chlorophyta</taxon>
        <taxon>core chlorophytes</taxon>
        <taxon>Trebouxiophyceae</taxon>
        <taxon>Trebouxiophyceae incertae sedis</taxon>
        <taxon>Coccomyxaceae</taxon>
        <taxon>Coccomyxa</taxon>
        <taxon>Coccomyxa subellipsoidea</taxon>
    </lineage>
</organism>
<dbReference type="SUPFAM" id="SSF48371">
    <property type="entry name" value="ARM repeat"/>
    <property type="match status" value="2"/>
</dbReference>
<protein>
    <submittedName>
        <fullName evidence="4">Uncharacterized protein</fullName>
    </submittedName>
</protein>
<dbReference type="InterPro" id="IPR046852">
    <property type="entry name" value="Neurobeachin_a-sol"/>
</dbReference>
<dbReference type="KEGG" id="csl:COCSUDRAFT_83694"/>
<evidence type="ECO:0000259" key="3">
    <source>
        <dbReference type="Pfam" id="PF20425"/>
    </source>
</evidence>
<proteinExistence type="predicted"/>
<dbReference type="InterPro" id="IPR031570">
    <property type="entry name" value="NBEA/BDCP_DUF4704"/>
</dbReference>
<evidence type="ECO:0000313" key="4">
    <source>
        <dbReference type="EMBL" id="EIE23819.1"/>
    </source>
</evidence>
<evidence type="ECO:0000313" key="5">
    <source>
        <dbReference type="Proteomes" id="UP000007264"/>
    </source>
</evidence>
<name>I0YZK0_COCSC</name>